<feature type="domain" description="HTH arsR-type" evidence="4">
    <location>
        <begin position="6"/>
        <end position="101"/>
    </location>
</feature>
<organism evidence="5 6">
    <name type="scientific">Ketobacter alkanivorans</name>
    <dbReference type="NCBI Taxonomy" id="1917421"/>
    <lineage>
        <taxon>Bacteria</taxon>
        <taxon>Pseudomonadati</taxon>
        <taxon>Pseudomonadota</taxon>
        <taxon>Gammaproteobacteria</taxon>
        <taxon>Pseudomonadales</taxon>
        <taxon>Ketobacteraceae</taxon>
        <taxon>Ketobacter</taxon>
    </lineage>
</organism>
<dbReference type="InterPro" id="IPR001845">
    <property type="entry name" value="HTH_ArsR_DNA-bd_dom"/>
</dbReference>
<dbReference type="KEGG" id="kak:Kalk_20460"/>
<dbReference type="GO" id="GO:0003677">
    <property type="term" value="F:DNA binding"/>
    <property type="evidence" value="ECO:0007669"/>
    <property type="project" value="UniProtKB-KW"/>
</dbReference>
<reference evidence="6" key="1">
    <citation type="submission" date="2017-08" db="EMBL/GenBank/DDBJ databases">
        <title>Direct submision.</title>
        <authorList>
            <person name="Kim S.-J."/>
            <person name="Rhee S.-K."/>
        </authorList>
    </citation>
    <scope>NUCLEOTIDE SEQUENCE [LARGE SCALE GENOMIC DNA]</scope>
    <source>
        <strain evidence="6">GI5</strain>
    </source>
</reference>
<evidence type="ECO:0000256" key="1">
    <source>
        <dbReference type="ARBA" id="ARBA00023015"/>
    </source>
</evidence>
<dbReference type="Proteomes" id="UP000235116">
    <property type="component" value="Chromosome"/>
</dbReference>
<dbReference type="OrthoDB" id="9804742at2"/>
<keyword evidence="1" id="KW-0805">Transcription regulation</keyword>
<evidence type="ECO:0000256" key="2">
    <source>
        <dbReference type="ARBA" id="ARBA00023125"/>
    </source>
</evidence>
<protein>
    <recommendedName>
        <fullName evidence="4">HTH arsR-type domain-containing protein</fullName>
    </recommendedName>
</protein>
<keyword evidence="2" id="KW-0238">DNA-binding</keyword>
<dbReference type="InterPro" id="IPR051081">
    <property type="entry name" value="HTH_MetalResp_TranReg"/>
</dbReference>
<evidence type="ECO:0000259" key="4">
    <source>
        <dbReference type="PROSITE" id="PS50987"/>
    </source>
</evidence>
<keyword evidence="6" id="KW-1185">Reference proteome</keyword>
<dbReference type="InterPro" id="IPR036388">
    <property type="entry name" value="WH-like_DNA-bd_sf"/>
</dbReference>
<dbReference type="Pfam" id="PF01022">
    <property type="entry name" value="HTH_5"/>
    <property type="match status" value="1"/>
</dbReference>
<dbReference type="Gene3D" id="1.10.10.10">
    <property type="entry name" value="Winged helix-like DNA-binding domain superfamily/Winged helix DNA-binding domain"/>
    <property type="match status" value="1"/>
</dbReference>
<gene>
    <name evidence="5" type="ORF">Kalk_20460</name>
</gene>
<keyword evidence="3" id="KW-0804">Transcription</keyword>
<dbReference type="GO" id="GO:0003700">
    <property type="term" value="F:DNA-binding transcription factor activity"/>
    <property type="evidence" value="ECO:0007669"/>
    <property type="project" value="InterPro"/>
</dbReference>
<dbReference type="InterPro" id="IPR011991">
    <property type="entry name" value="ArsR-like_HTH"/>
</dbReference>
<dbReference type="CDD" id="cd00090">
    <property type="entry name" value="HTH_ARSR"/>
    <property type="match status" value="1"/>
</dbReference>
<dbReference type="PRINTS" id="PR00778">
    <property type="entry name" value="HTHARSR"/>
</dbReference>
<dbReference type="PANTHER" id="PTHR33154">
    <property type="entry name" value="TRANSCRIPTIONAL REGULATOR, ARSR FAMILY"/>
    <property type="match status" value="1"/>
</dbReference>
<dbReference type="RefSeq" id="WP_101896028.1">
    <property type="nucleotide sequence ID" value="NZ_CP022684.1"/>
</dbReference>
<evidence type="ECO:0000256" key="3">
    <source>
        <dbReference type="ARBA" id="ARBA00023163"/>
    </source>
</evidence>
<dbReference type="PANTHER" id="PTHR33154:SF33">
    <property type="entry name" value="TRANSCRIPTIONAL REPRESSOR SDPR"/>
    <property type="match status" value="1"/>
</dbReference>
<dbReference type="PROSITE" id="PS50987">
    <property type="entry name" value="HTH_ARSR_2"/>
    <property type="match status" value="1"/>
</dbReference>
<dbReference type="NCBIfam" id="NF033788">
    <property type="entry name" value="HTH_metalloreg"/>
    <property type="match status" value="1"/>
</dbReference>
<sequence length="101" mass="11281">MSKPQFNPTATDALLAFSKALANEKRQQILLSIFVDKQEHTVGEIAERVGIAPSTASEHLAILRRGGILVANKRQKEVYYTVNKERVQELVSVIQAWLTCC</sequence>
<dbReference type="EMBL" id="CP022684">
    <property type="protein sequence ID" value="AUM14655.1"/>
    <property type="molecule type" value="Genomic_DNA"/>
</dbReference>
<evidence type="ECO:0000313" key="6">
    <source>
        <dbReference type="Proteomes" id="UP000235116"/>
    </source>
</evidence>
<dbReference type="SMART" id="SM00418">
    <property type="entry name" value="HTH_ARSR"/>
    <property type="match status" value="1"/>
</dbReference>
<name>A0A2K9LT60_9GAMM</name>
<dbReference type="AlphaFoldDB" id="A0A2K9LT60"/>
<proteinExistence type="predicted"/>
<accession>A0A2K9LT60</accession>
<evidence type="ECO:0000313" key="5">
    <source>
        <dbReference type="EMBL" id="AUM14655.1"/>
    </source>
</evidence>
<dbReference type="InterPro" id="IPR036390">
    <property type="entry name" value="WH_DNA-bd_sf"/>
</dbReference>
<dbReference type="SUPFAM" id="SSF46785">
    <property type="entry name" value="Winged helix' DNA-binding domain"/>
    <property type="match status" value="1"/>
</dbReference>